<keyword evidence="4" id="KW-1185">Reference proteome</keyword>
<dbReference type="PANTHER" id="PTHR35797:SF1">
    <property type="entry name" value="PROTEASE"/>
    <property type="match status" value="1"/>
</dbReference>
<reference evidence="3" key="2">
    <citation type="submission" date="2020-10" db="EMBL/GenBank/DDBJ databases">
        <title>Comparative genomics of the Acetobacterium genus.</title>
        <authorList>
            <person name="Marshall C."/>
            <person name="May H."/>
            <person name="Norman S."/>
        </authorList>
    </citation>
    <scope>NUCLEOTIDE SEQUENCE</scope>
    <source>
        <strain evidence="3">DER-2019</strain>
    </source>
</reference>
<reference evidence="3" key="1">
    <citation type="submission" date="2019-10" db="EMBL/GenBank/DDBJ databases">
        <authorList>
            <person name="Ross D.E."/>
            <person name="Gulliver D."/>
        </authorList>
    </citation>
    <scope>NUCLEOTIDE SEQUENCE</scope>
    <source>
        <strain evidence="3">DER-2019</strain>
    </source>
</reference>
<dbReference type="RefSeq" id="WP_148566763.1">
    <property type="nucleotide sequence ID" value="NZ_RXYA01000005.1"/>
</dbReference>
<dbReference type="GO" id="GO:0080120">
    <property type="term" value="P:CAAX-box protein maturation"/>
    <property type="evidence" value="ECO:0007669"/>
    <property type="project" value="UniProtKB-ARBA"/>
</dbReference>
<dbReference type="EMBL" id="WJBD01000004">
    <property type="protein sequence ID" value="MBC3887781.1"/>
    <property type="molecule type" value="Genomic_DNA"/>
</dbReference>
<keyword evidence="1" id="KW-1133">Transmembrane helix</keyword>
<dbReference type="InterPro" id="IPR042150">
    <property type="entry name" value="MmRce1-like"/>
</dbReference>
<sequence>MKRLGVFLGIVFVLTWSVEFTLMANGGYSNPYLTLILAGVMLIPAISVILTRLITKEGFKEFGLKPHFKGHIRFYLMGWFGPSLLIILGAVCYYLIFPANFDPTMSNLAELYKAKGVDTTASMMSTIFIAQFAAGMLLSPVLNIIPTLGEEIGWRGYLLPKLMERFSARTSIVISGAIWGLWHAPIIAMGHNYGTGYPFFPWGGILAMIAFCLFIGSFFSYLAIRTKSVLPAAMAHGSLNGFVGITAFFTIGETSPFIGPMATGIIGGIGFIIVGTICFVLIGRQRSTEKEDLNPVSEKTQ</sequence>
<evidence type="ECO:0000313" key="4">
    <source>
        <dbReference type="Proteomes" id="UP000616595"/>
    </source>
</evidence>
<feature type="transmembrane region" description="Helical" evidence="1">
    <location>
        <begin position="121"/>
        <end position="145"/>
    </location>
</feature>
<keyword evidence="3" id="KW-0645">Protease</keyword>
<keyword evidence="1" id="KW-0472">Membrane</keyword>
<dbReference type="InterPro" id="IPR003675">
    <property type="entry name" value="Rce1/LyrA-like_dom"/>
</dbReference>
<accession>A0A923KX00</accession>
<dbReference type="GO" id="GO:0004175">
    <property type="term" value="F:endopeptidase activity"/>
    <property type="evidence" value="ECO:0007669"/>
    <property type="project" value="UniProtKB-ARBA"/>
</dbReference>
<dbReference type="Proteomes" id="UP000616595">
    <property type="component" value="Unassembled WGS sequence"/>
</dbReference>
<keyword evidence="1" id="KW-0812">Transmembrane</keyword>
<feature type="transmembrane region" description="Helical" evidence="1">
    <location>
        <begin position="166"/>
        <end position="187"/>
    </location>
</feature>
<feature type="transmembrane region" description="Helical" evidence="1">
    <location>
        <begin position="257"/>
        <end position="282"/>
    </location>
</feature>
<keyword evidence="3" id="KW-0378">Hydrolase</keyword>
<name>A0A923KX00_9FIRM</name>
<gene>
    <name evidence="3" type="ORF">GH810_05605</name>
</gene>
<feature type="transmembrane region" description="Helical" evidence="1">
    <location>
        <begin position="229"/>
        <end position="251"/>
    </location>
</feature>
<dbReference type="PANTHER" id="PTHR35797">
    <property type="entry name" value="PROTEASE-RELATED"/>
    <property type="match status" value="1"/>
</dbReference>
<dbReference type="GO" id="GO:0008237">
    <property type="term" value="F:metallopeptidase activity"/>
    <property type="evidence" value="ECO:0007669"/>
    <property type="project" value="UniProtKB-KW"/>
</dbReference>
<comment type="caution">
    <text evidence="3">The sequence shown here is derived from an EMBL/GenBank/DDBJ whole genome shotgun (WGS) entry which is preliminary data.</text>
</comment>
<evidence type="ECO:0000256" key="1">
    <source>
        <dbReference type="SAM" id="Phobius"/>
    </source>
</evidence>
<evidence type="ECO:0000313" key="3">
    <source>
        <dbReference type="EMBL" id="MBC3887781.1"/>
    </source>
</evidence>
<dbReference type="OrthoDB" id="9777755at2"/>
<keyword evidence="3" id="KW-0482">Metalloprotease</keyword>
<dbReference type="Pfam" id="PF02517">
    <property type="entry name" value="Rce1-like"/>
    <property type="match status" value="1"/>
</dbReference>
<evidence type="ECO:0000259" key="2">
    <source>
        <dbReference type="Pfam" id="PF02517"/>
    </source>
</evidence>
<feature type="transmembrane region" description="Helical" evidence="1">
    <location>
        <begin position="74"/>
        <end position="96"/>
    </location>
</feature>
<proteinExistence type="predicted"/>
<feature type="domain" description="CAAX prenyl protease 2/Lysostaphin resistance protein A-like" evidence="2">
    <location>
        <begin position="137"/>
        <end position="241"/>
    </location>
</feature>
<feature type="transmembrane region" description="Helical" evidence="1">
    <location>
        <begin position="33"/>
        <end position="54"/>
    </location>
</feature>
<dbReference type="AlphaFoldDB" id="A0A923KX00"/>
<organism evidence="3 4">
    <name type="scientific">Acetobacterium paludosum</name>
    <dbReference type="NCBI Taxonomy" id="52693"/>
    <lineage>
        <taxon>Bacteria</taxon>
        <taxon>Bacillati</taxon>
        <taxon>Bacillota</taxon>
        <taxon>Clostridia</taxon>
        <taxon>Eubacteriales</taxon>
        <taxon>Eubacteriaceae</taxon>
        <taxon>Acetobacterium</taxon>
    </lineage>
</organism>
<protein>
    <submittedName>
        <fullName evidence="3">CPBP family intramembrane metalloprotease</fullName>
    </submittedName>
</protein>
<feature type="transmembrane region" description="Helical" evidence="1">
    <location>
        <begin position="199"/>
        <end position="222"/>
    </location>
</feature>